<keyword evidence="2" id="KW-1185">Reference proteome</keyword>
<gene>
    <name evidence="1" type="ORF">ISF6_3555</name>
</gene>
<reference evidence="1 2" key="2">
    <citation type="journal article" date="2016" name="Science">
        <title>A bacterium that degrades and assimilates poly(ethylene terephthalate).</title>
        <authorList>
            <person name="Yoshida S."/>
            <person name="Hiraga K."/>
            <person name="Takehana T."/>
            <person name="Taniguchi I."/>
            <person name="Yamaji H."/>
            <person name="Maeda Y."/>
            <person name="Toyohara K."/>
            <person name="Miyamoto K."/>
            <person name="Kimura Y."/>
            <person name="Oda K."/>
        </authorList>
    </citation>
    <scope>NUCLEOTIDE SEQUENCE [LARGE SCALE GENOMIC DNA]</scope>
    <source>
        <strain evidence="2">NBRC 110686 / TISTR 2288 / 201-F6</strain>
    </source>
</reference>
<dbReference type="OrthoDB" id="5954591at2"/>
<dbReference type="InterPro" id="IPR036696">
    <property type="entry name" value="YdfO-like_sf"/>
</dbReference>
<dbReference type="AlphaFoldDB" id="A0A0K8P5Y9"/>
<proteinExistence type="predicted"/>
<dbReference type="SUPFAM" id="SSF160419">
    <property type="entry name" value="YdfO-like"/>
    <property type="match status" value="2"/>
</dbReference>
<reference evidence="2" key="1">
    <citation type="submission" date="2015-07" db="EMBL/GenBank/DDBJ databases">
        <title>Discovery of a poly(ethylene terephthalate assimilation.</title>
        <authorList>
            <person name="Yoshida S."/>
            <person name="Hiraga K."/>
            <person name="Takehana T."/>
            <person name="Taniguchi I."/>
            <person name="Yamaji H."/>
            <person name="Maeda Y."/>
            <person name="Toyohara K."/>
            <person name="Miyamoto K."/>
            <person name="Kimura Y."/>
            <person name="Oda K."/>
        </authorList>
    </citation>
    <scope>NUCLEOTIDE SEQUENCE [LARGE SCALE GENOMIC DNA]</scope>
    <source>
        <strain evidence="2">NBRC 110686 / TISTR 2288 / 201-F6</strain>
    </source>
</reference>
<protein>
    <recommendedName>
        <fullName evidence="3">DUF1398 domain-containing protein</fullName>
    </recommendedName>
</protein>
<sequence>MPPAAASPAAADTVRDTFAASQAGQLPFGQVVGALAAAGVTAYQVDHRAGRITCWQADDSAQTLALEGSTPALGAGFDAEAVRAAIRAAQQGTLAYPDFKRRTQAAGCVGYTVWIAGRHVVYHGRLGETHVEPFPR</sequence>
<dbReference type="EMBL" id="BBYR01000052">
    <property type="protein sequence ID" value="GAP37610.1"/>
    <property type="molecule type" value="Genomic_DNA"/>
</dbReference>
<dbReference type="STRING" id="1547922.ISF6_3555"/>
<organism evidence="1 2">
    <name type="scientific">Piscinibacter sakaiensis</name>
    <name type="common">Ideonella sakaiensis</name>
    <dbReference type="NCBI Taxonomy" id="1547922"/>
    <lineage>
        <taxon>Bacteria</taxon>
        <taxon>Pseudomonadati</taxon>
        <taxon>Pseudomonadota</taxon>
        <taxon>Betaproteobacteria</taxon>
        <taxon>Burkholderiales</taxon>
        <taxon>Sphaerotilaceae</taxon>
        <taxon>Piscinibacter</taxon>
    </lineage>
</organism>
<evidence type="ECO:0008006" key="3">
    <source>
        <dbReference type="Google" id="ProtNLM"/>
    </source>
</evidence>
<dbReference type="Proteomes" id="UP000037660">
    <property type="component" value="Unassembled WGS sequence"/>
</dbReference>
<comment type="caution">
    <text evidence="1">The sequence shown here is derived from an EMBL/GenBank/DDBJ whole genome shotgun (WGS) entry which is preliminary data.</text>
</comment>
<name>A0A0K8P5Y9_PISS1</name>
<evidence type="ECO:0000313" key="2">
    <source>
        <dbReference type="Proteomes" id="UP000037660"/>
    </source>
</evidence>
<accession>A0A0K8P5Y9</accession>
<evidence type="ECO:0000313" key="1">
    <source>
        <dbReference type="EMBL" id="GAP37610.1"/>
    </source>
</evidence>
<dbReference type="RefSeq" id="WP_054021539.1">
    <property type="nucleotide sequence ID" value="NZ_BBYR01000052.1"/>
</dbReference>